<gene>
    <name evidence="3" type="ORF">Csp_A07420</name>
</gene>
<proteinExistence type="predicted"/>
<dbReference type="Gene3D" id="3.30.70.100">
    <property type="match status" value="1"/>
</dbReference>
<evidence type="ECO:0000259" key="2">
    <source>
        <dbReference type="PROSITE" id="PS50925"/>
    </source>
</evidence>
<dbReference type="Gene3D" id="3.20.20.450">
    <property type="entry name" value="EAL domain"/>
    <property type="match status" value="1"/>
</dbReference>
<name>C9Y9E1_CURXX</name>
<feature type="domain" description="EAL" evidence="1">
    <location>
        <begin position="181"/>
        <end position="425"/>
    </location>
</feature>
<dbReference type="GO" id="GO:0071949">
    <property type="term" value="F:FAD binding"/>
    <property type="evidence" value="ECO:0007669"/>
    <property type="project" value="InterPro"/>
</dbReference>
<feature type="domain" description="BLUF" evidence="2">
    <location>
        <begin position="15"/>
        <end position="106"/>
    </location>
</feature>
<reference evidence="3" key="1">
    <citation type="journal article" date="2010" name="Nature">
        <title>The dynamic genome of Hydra.</title>
        <authorList>
            <person name="Chapman J.A."/>
            <person name="Kirkness E.F."/>
            <person name="Simakov O."/>
            <person name="Hampson S.E."/>
            <person name="Mitros T."/>
            <person name="Weinmaier T."/>
            <person name="Rattei T."/>
            <person name="Balasubramanian P.G."/>
            <person name="Borman J."/>
            <person name="Busam D."/>
            <person name="Disbennett K."/>
            <person name="Pfannkoch C."/>
            <person name="Sumin N."/>
            <person name="Sutton G."/>
            <person name="Viswanathan L."/>
            <person name="Walenz B."/>
            <person name="Goodstein D.M."/>
            <person name="Hellsten U."/>
            <person name="Kawashima T."/>
            <person name="Prochnik S.E."/>
            <person name="Putnam N.H."/>
            <person name="Shu S."/>
            <person name="Blumberg B."/>
            <person name="Dana C.E."/>
            <person name="Gee L."/>
            <person name="Kibler D.F."/>
            <person name="Law L."/>
            <person name="Lindgens D."/>
            <person name="Martinez D.E."/>
            <person name="Peng J."/>
            <person name="Wigge P.A."/>
            <person name="Bertulat B."/>
            <person name="Guder C."/>
            <person name="Nakamura Y."/>
            <person name="Ozbek S."/>
            <person name="Watanabe H."/>
            <person name="Khalturin K."/>
            <person name="Hemmrich G."/>
            <person name="Franke A."/>
            <person name="Augustin R."/>
            <person name="Fraune S."/>
            <person name="Hayakawa E."/>
            <person name="Hayakawa S."/>
            <person name="Hirose M."/>
            <person name="Hwang J."/>
            <person name="Ikeo K."/>
            <person name="Nishimiya-Fujisawa C."/>
            <person name="Ogura A."/>
            <person name="Takahashi T."/>
            <person name="Steinmetz P.R."/>
            <person name="Zhang X."/>
            <person name="Aufschnaiter R."/>
            <person name="Eder M.K."/>
            <person name="Gorny A.K."/>
            <person name="Salvenmoser W."/>
            <person name="Heimberg A.M."/>
            <person name="Wheeler B.M."/>
            <person name="Peterson K.J."/>
            <person name="Boettger A."/>
            <person name="Tischler P."/>
            <person name="Wolf A."/>
            <person name="Gojobori T."/>
            <person name="Remington K.A."/>
            <person name="Strausberg R.L."/>
            <person name="Venter J."/>
            <person name="Technau U."/>
            <person name="Hobmayer B."/>
            <person name="Bosch T.C."/>
            <person name="Holstein T.W."/>
            <person name="Fujisawa T."/>
            <person name="Bode H.R."/>
            <person name="David C.N."/>
            <person name="Rokhsar D.S."/>
            <person name="Steele R.E."/>
        </authorList>
    </citation>
    <scope>NUCLEOTIDE SEQUENCE</scope>
</reference>
<dbReference type="Pfam" id="PF04940">
    <property type="entry name" value="BLUF"/>
    <property type="match status" value="1"/>
</dbReference>
<dbReference type="InterPro" id="IPR050706">
    <property type="entry name" value="Cyclic-di-GMP_PDE-like"/>
</dbReference>
<evidence type="ECO:0008006" key="4">
    <source>
        <dbReference type="Google" id="ProtNLM"/>
    </source>
</evidence>
<dbReference type="PROSITE" id="PS50883">
    <property type="entry name" value="EAL"/>
    <property type="match status" value="1"/>
</dbReference>
<evidence type="ECO:0000259" key="1">
    <source>
        <dbReference type="PROSITE" id="PS50883"/>
    </source>
</evidence>
<dbReference type="CDD" id="cd01948">
    <property type="entry name" value="EAL"/>
    <property type="match status" value="1"/>
</dbReference>
<dbReference type="AlphaFoldDB" id="C9Y9E1"/>
<dbReference type="GO" id="GO:0009882">
    <property type="term" value="F:blue light photoreceptor activity"/>
    <property type="evidence" value="ECO:0007669"/>
    <property type="project" value="InterPro"/>
</dbReference>
<protein>
    <recommendedName>
        <fullName evidence="4">Diguanylate phosphodiesterase</fullName>
    </recommendedName>
</protein>
<dbReference type="PANTHER" id="PTHR33121:SF15">
    <property type="entry name" value="BLUE LIGHT- AND TEMPERATURE-REGULATED ANTIREPRESSOR BLUF"/>
    <property type="match status" value="1"/>
</dbReference>
<evidence type="ECO:0000313" key="3">
    <source>
        <dbReference type="EMBL" id="CBA28480.1"/>
    </source>
</evidence>
<dbReference type="InterPro" id="IPR036046">
    <property type="entry name" value="Acylphosphatase-like_dom_sf"/>
</dbReference>
<dbReference type="GO" id="GO:0071111">
    <property type="term" value="F:cyclic-guanylate-specific phosphodiesterase activity"/>
    <property type="evidence" value="ECO:0007669"/>
    <property type="project" value="InterPro"/>
</dbReference>
<accession>C9Y9E1</accession>
<dbReference type="SUPFAM" id="SSF141868">
    <property type="entry name" value="EAL domain-like"/>
    <property type="match status" value="1"/>
</dbReference>
<dbReference type="SMART" id="SM00052">
    <property type="entry name" value="EAL"/>
    <property type="match status" value="1"/>
</dbReference>
<dbReference type="PROSITE" id="PS50925">
    <property type="entry name" value="BLUF"/>
    <property type="match status" value="1"/>
</dbReference>
<dbReference type="Pfam" id="PF00563">
    <property type="entry name" value="EAL"/>
    <property type="match status" value="1"/>
</dbReference>
<dbReference type="PANTHER" id="PTHR33121">
    <property type="entry name" value="CYCLIC DI-GMP PHOSPHODIESTERASE PDEF"/>
    <property type="match status" value="1"/>
</dbReference>
<dbReference type="InterPro" id="IPR001633">
    <property type="entry name" value="EAL_dom"/>
</dbReference>
<organism evidence="3">
    <name type="scientific">Curvibacter symbiont subsp. Hydra magnipapillata</name>
    <dbReference type="NCBI Taxonomy" id="667019"/>
    <lineage>
        <taxon>Bacteria</taxon>
        <taxon>Pseudomonadati</taxon>
        <taxon>Pseudomonadota</taxon>
        <taxon>Betaproteobacteria</taxon>
        <taxon>Burkholderiales</taxon>
        <taxon>Comamonadaceae</taxon>
        <taxon>Curvibacter</taxon>
    </lineage>
</organism>
<sequence>MTLRHSHDERPNAMLSQLIYTSQAQPGITPEMLQAIASTAARDNVRMDVSGLLIYDQGCFLQVMEGEDDVLIALYQRLKSDPRHSNLVKLIHEPIAQRRFAQWSMGLAVPRLGVQAELGLEGFSTWSELLSSRALQNLTEDRVRTVLDAFTQGRWHHAVAPLAAHDGHTSAGRDPELLIPGSTLSAVQRQALPHVGPRFAYQPIVDFENRRISSYEALLRGPAGESPQAVLSAFEGDALHRFDLTSKVAALSIAQQLGTDARLSLNLLPESLLVDAHAVDFLVQAAARHGFTPDRIVLEVTEEEAITDPDMFADAVKRVRSAGMRVAIDDFGAGFAGLSLLADFQPDKLKIDRCIVQNVHESGPRQAIVRAIVEFCYCLGIAVVAEGVETVEEFNWLRHAGVNRIQGYLIARPGLCALPPVEWRG</sequence>
<dbReference type="SUPFAM" id="SSF54975">
    <property type="entry name" value="Acylphosphatase/BLUF domain-like"/>
    <property type="match status" value="1"/>
</dbReference>
<dbReference type="SMART" id="SM01034">
    <property type="entry name" value="BLUF"/>
    <property type="match status" value="1"/>
</dbReference>
<dbReference type="InterPro" id="IPR035919">
    <property type="entry name" value="EAL_sf"/>
</dbReference>
<dbReference type="EMBL" id="FN543104">
    <property type="protein sequence ID" value="CBA28480.1"/>
    <property type="molecule type" value="Genomic_DNA"/>
</dbReference>
<dbReference type="InterPro" id="IPR007024">
    <property type="entry name" value="BLUF_domain"/>
</dbReference>